<accession>A0A0L6CRT7</accession>
<dbReference type="EMBL" id="LGVV01000060">
    <property type="protein sequence ID" value="KNX40253.1"/>
    <property type="molecule type" value="Genomic_DNA"/>
</dbReference>
<proteinExistence type="predicted"/>
<keyword evidence="2" id="KW-1185">Reference proteome</keyword>
<gene>
    <name evidence="1" type="ORF">ROTO_31890</name>
</gene>
<organism evidence="1 2">
    <name type="scientific">Roseovarius tolerans</name>
    <dbReference type="NCBI Taxonomy" id="74031"/>
    <lineage>
        <taxon>Bacteria</taxon>
        <taxon>Pseudomonadati</taxon>
        <taxon>Pseudomonadota</taxon>
        <taxon>Alphaproteobacteria</taxon>
        <taxon>Rhodobacterales</taxon>
        <taxon>Roseobacteraceae</taxon>
        <taxon>Roseovarius</taxon>
    </lineage>
</organism>
<name>A0A0L6CRT7_9RHOB</name>
<dbReference type="Proteomes" id="UP000037046">
    <property type="component" value="Unassembled WGS sequence"/>
</dbReference>
<comment type="caution">
    <text evidence="1">The sequence shown here is derived from an EMBL/GenBank/DDBJ whole genome shotgun (WGS) entry which is preliminary data.</text>
</comment>
<protein>
    <submittedName>
        <fullName evidence="1">Uncharacterized protein</fullName>
    </submittedName>
</protein>
<reference evidence="2" key="1">
    <citation type="submission" date="2015-07" db="EMBL/GenBank/DDBJ databases">
        <title>Draft Genome Sequence of Roseovarius tolerans EL-164, a producer of N-Acylated Alanine Methyl Esters (NAMEs).</title>
        <authorList>
            <person name="Voget S."/>
            <person name="Bruns H."/>
            <person name="Wagner-Doebler I."/>
            <person name="Schulz S."/>
            <person name="Daniel R."/>
        </authorList>
    </citation>
    <scope>NUCLEOTIDE SEQUENCE [LARGE SCALE GENOMIC DNA]</scope>
    <source>
        <strain evidence="2">EL-164</strain>
    </source>
</reference>
<dbReference type="AlphaFoldDB" id="A0A0L6CRT7"/>
<evidence type="ECO:0000313" key="1">
    <source>
        <dbReference type="EMBL" id="KNX40253.1"/>
    </source>
</evidence>
<sequence length="45" mass="5239">MKIPGTALRQTGDFEYFRHKETPRARLEHAGLFLYAACDCWPNRA</sequence>
<evidence type="ECO:0000313" key="2">
    <source>
        <dbReference type="Proteomes" id="UP000037046"/>
    </source>
</evidence>